<protein>
    <submittedName>
        <fullName evidence="2">Uncharacterized protein</fullName>
    </submittedName>
</protein>
<sequence length="100" mass="10483">MFRLPLLIGIIALVPFTYSLPSSTSSLENRQGSGCFCGVITGLSCGSRKSSGLSLSGDCQAGVLYSCSQSFDNAVVSKRCLICDMRSQDGFDTCLLGLGL</sequence>
<organism evidence="2 3">
    <name type="scientific">Oculimacula yallundae</name>
    <dbReference type="NCBI Taxonomy" id="86028"/>
    <lineage>
        <taxon>Eukaryota</taxon>
        <taxon>Fungi</taxon>
        <taxon>Dikarya</taxon>
        <taxon>Ascomycota</taxon>
        <taxon>Pezizomycotina</taxon>
        <taxon>Leotiomycetes</taxon>
        <taxon>Helotiales</taxon>
        <taxon>Ploettnerulaceae</taxon>
        <taxon>Oculimacula</taxon>
    </lineage>
</organism>
<evidence type="ECO:0000256" key="1">
    <source>
        <dbReference type="SAM" id="SignalP"/>
    </source>
</evidence>
<proteinExistence type="predicted"/>
<accession>A0ABR4BY02</accession>
<feature type="non-terminal residue" evidence="2">
    <location>
        <position position="100"/>
    </location>
</feature>
<dbReference type="EMBL" id="JAZHXI010000017">
    <property type="protein sequence ID" value="KAL2062523.1"/>
    <property type="molecule type" value="Genomic_DNA"/>
</dbReference>
<gene>
    <name evidence="2" type="ORF">VTL71DRAFT_6789</name>
</gene>
<keyword evidence="3" id="KW-1185">Reference proteome</keyword>
<feature type="signal peptide" evidence="1">
    <location>
        <begin position="1"/>
        <end position="19"/>
    </location>
</feature>
<evidence type="ECO:0000313" key="3">
    <source>
        <dbReference type="Proteomes" id="UP001595075"/>
    </source>
</evidence>
<evidence type="ECO:0000313" key="2">
    <source>
        <dbReference type="EMBL" id="KAL2062523.1"/>
    </source>
</evidence>
<keyword evidence="1" id="KW-0732">Signal</keyword>
<reference evidence="2 3" key="1">
    <citation type="journal article" date="2024" name="Commun. Biol.">
        <title>Comparative genomic analysis of thermophilic fungi reveals convergent evolutionary adaptations and gene losses.</title>
        <authorList>
            <person name="Steindorff A.S."/>
            <person name="Aguilar-Pontes M.V."/>
            <person name="Robinson A.J."/>
            <person name="Andreopoulos B."/>
            <person name="LaButti K."/>
            <person name="Kuo A."/>
            <person name="Mondo S."/>
            <person name="Riley R."/>
            <person name="Otillar R."/>
            <person name="Haridas S."/>
            <person name="Lipzen A."/>
            <person name="Grimwood J."/>
            <person name="Schmutz J."/>
            <person name="Clum A."/>
            <person name="Reid I.D."/>
            <person name="Moisan M.C."/>
            <person name="Butler G."/>
            <person name="Nguyen T.T.M."/>
            <person name="Dewar K."/>
            <person name="Conant G."/>
            <person name="Drula E."/>
            <person name="Henrissat B."/>
            <person name="Hansel C."/>
            <person name="Singer S."/>
            <person name="Hutchinson M.I."/>
            <person name="de Vries R.P."/>
            <person name="Natvig D.O."/>
            <person name="Powell A.J."/>
            <person name="Tsang A."/>
            <person name="Grigoriev I.V."/>
        </authorList>
    </citation>
    <scope>NUCLEOTIDE SEQUENCE [LARGE SCALE GENOMIC DNA]</scope>
    <source>
        <strain evidence="2 3">CBS 494.80</strain>
    </source>
</reference>
<dbReference type="Proteomes" id="UP001595075">
    <property type="component" value="Unassembled WGS sequence"/>
</dbReference>
<feature type="chain" id="PRO_5045636291" evidence="1">
    <location>
        <begin position="20"/>
        <end position="100"/>
    </location>
</feature>
<comment type="caution">
    <text evidence="2">The sequence shown here is derived from an EMBL/GenBank/DDBJ whole genome shotgun (WGS) entry which is preliminary data.</text>
</comment>
<name>A0ABR4BY02_9HELO</name>